<dbReference type="GO" id="GO:0008696">
    <property type="term" value="F:4-amino-4-deoxychorismate lyase activity"/>
    <property type="evidence" value="ECO:0007669"/>
    <property type="project" value="UniProtKB-EC"/>
</dbReference>
<dbReference type="InterPro" id="IPR019999">
    <property type="entry name" value="Anth_synth_I-like"/>
</dbReference>
<keyword evidence="3" id="KW-0032">Aminotransferase</keyword>
<dbReference type="EMBL" id="MTKO01000095">
    <property type="protein sequence ID" value="RWX44415.1"/>
    <property type="molecule type" value="Genomic_DNA"/>
</dbReference>
<dbReference type="InterPro" id="IPR036038">
    <property type="entry name" value="Aminotransferase-like"/>
</dbReference>
<proteinExistence type="predicted"/>
<dbReference type="InterPro" id="IPR001544">
    <property type="entry name" value="Aminotrans_IV"/>
</dbReference>
<keyword evidence="3" id="KW-0456">Lyase</keyword>
<dbReference type="Gene3D" id="3.20.10.10">
    <property type="entry name" value="D-amino Acid Aminotransferase, subunit A, domain 2"/>
    <property type="match status" value="1"/>
</dbReference>
<comment type="caution">
    <text evidence="3">The sequence shown here is derived from an EMBL/GenBank/DDBJ whole genome shotgun (WGS) entry which is preliminary data.</text>
</comment>
<dbReference type="Pfam" id="PF01063">
    <property type="entry name" value="Aminotran_4"/>
    <property type="match status" value="1"/>
</dbReference>
<dbReference type="EC" id="4.1.3.38" evidence="3"/>
<dbReference type="GO" id="GO:0046820">
    <property type="term" value="F:4-amino-4-deoxychorismate synthase activity"/>
    <property type="evidence" value="ECO:0007669"/>
    <property type="project" value="UniProtKB-EC"/>
</dbReference>
<dbReference type="InterPro" id="IPR015890">
    <property type="entry name" value="Chorismate_C"/>
</dbReference>
<sequence>MAYSAWIRHQGQDILSFSPELFFAADEEKVRVRPMKGTMSRGRTNAEDAARQEELRSDPKNQSENVMIVDLLRNDLGRLLYGDAQGKQGKTQGRVQPRSLFDVEIYESLLQMTSTIDGVFAQQDPSAAGTSPLSFKQLIEALFPCGSITGAPKIRTMEIIRELEQQPRGVYCGAIGYTGPKQSCFNVPIRTLELNKGQGKMGIGSGIVTDSVAEAEWEECLLKSHFLTKSKADFQLIETLLWQLEKGYFLLKYHMERLQDSARYFHFCYDPEEVRGCLEETAAELSVDVKNKERTGQWRVRLLLHRDGRLEISSVPLPEPDVADSVSEEPAQVIFSQEQVDARDPHRFHKTTRRELYTREFQRATEQGCYDILFTNTAEEITEGAITNIFLRLQKNERLLTPPAGCGLLAGTYRRMLLEQGKAVEQVLRMGDLLKAEELYVANSVRGLVPVRLRREQAE</sequence>
<dbReference type="GO" id="GO:0000162">
    <property type="term" value="P:L-tryptophan biosynthetic process"/>
    <property type="evidence" value="ECO:0007669"/>
    <property type="project" value="TreeGrafter"/>
</dbReference>
<feature type="domain" description="Chorismate-utilising enzyme C-terminal" evidence="2">
    <location>
        <begin position="2"/>
        <end position="223"/>
    </location>
</feature>
<dbReference type="Gene3D" id="3.60.120.10">
    <property type="entry name" value="Anthranilate synthase"/>
    <property type="match status" value="1"/>
</dbReference>
<reference evidence="3 4" key="1">
    <citation type="submission" date="2017-01" db="EMBL/GenBank/DDBJ databases">
        <title>The cable genome- insights into the physiology and evolution of filamentous bacteria capable of sulfide oxidation via long distance electron transfer.</title>
        <authorList>
            <person name="Schreiber L."/>
            <person name="Bjerg J.T."/>
            <person name="Boggild A."/>
            <person name="Van De Vossenberg J."/>
            <person name="Meysman F."/>
            <person name="Nielsen L.P."/>
            <person name="Schramm A."/>
            <person name="Kjeldsen K.U."/>
        </authorList>
    </citation>
    <scope>NUCLEOTIDE SEQUENCE [LARGE SCALE GENOMIC DNA]</scope>
    <source>
        <strain evidence="3">MCF</strain>
    </source>
</reference>
<organism evidence="3 4">
    <name type="scientific">Candidatus Electrothrix aarhusensis</name>
    <dbReference type="NCBI Taxonomy" id="1859131"/>
    <lineage>
        <taxon>Bacteria</taxon>
        <taxon>Pseudomonadati</taxon>
        <taxon>Thermodesulfobacteriota</taxon>
        <taxon>Desulfobulbia</taxon>
        <taxon>Desulfobulbales</taxon>
        <taxon>Desulfobulbaceae</taxon>
        <taxon>Candidatus Electrothrix</taxon>
    </lineage>
</organism>
<keyword evidence="4" id="KW-1185">Reference proteome</keyword>
<dbReference type="InterPro" id="IPR043132">
    <property type="entry name" value="BCAT-like_C"/>
</dbReference>
<dbReference type="PANTHER" id="PTHR11236:SF50">
    <property type="entry name" value="AMINODEOXYCHORISMATE SYNTHASE COMPONENT 1"/>
    <property type="match status" value="1"/>
</dbReference>
<dbReference type="PANTHER" id="PTHR11236">
    <property type="entry name" value="AMINOBENZOATE/ANTHRANILATE SYNTHASE"/>
    <property type="match status" value="1"/>
</dbReference>
<dbReference type="AlphaFoldDB" id="A0A3S3QD74"/>
<feature type="compositionally biased region" description="Basic and acidic residues" evidence="1">
    <location>
        <begin position="44"/>
        <end position="60"/>
    </location>
</feature>
<gene>
    <name evidence="3" type="ORF">H206_02133</name>
</gene>
<dbReference type="SUPFAM" id="SSF56752">
    <property type="entry name" value="D-aminoacid aminotransferase-like PLP-dependent enzymes"/>
    <property type="match status" value="1"/>
</dbReference>
<evidence type="ECO:0000259" key="2">
    <source>
        <dbReference type="Pfam" id="PF00425"/>
    </source>
</evidence>
<dbReference type="SUPFAM" id="SSF56322">
    <property type="entry name" value="ADC synthase"/>
    <property type="match status" value="1"/>
</dbReference>
<dbReference type="InterPro" id="IPR005801">
    <property type="entry name" value="ADC_synthase"/>
</dbReference>
<dbReference type="Proteomes" id="UP000287853">
    <property type="component" value="Unassembled WGS sequence"/>
</dbReference>
<dbReference type="Pfam" id="PF00425">
    <property type="entry name" value="Chorismate_bind"/>
    <property type="match status" value="1"/>
</dbReference>
<dbReference type="Gene3D" id="3.30.470.10">
    <property type="match status" value="1"/>
</dbReference>
<keyword evidence="3" id="KW-0808">Transferase</keyword>
<protein>
    <submittedName>
        <fullName evidence="3">Para-aminobenzoate synthetase</fullName>
        <ecNumber evidence="3">2.6.1.85</ecNumber>
        <ecNumber evidence="3">4.1.3.38</ecNumber>
    </submittedName>
</protein>
<name>A0A3S3QD74_9BACT</name>
<dbReference type="EC" id="2.6.1.85" evidence="3"/>
<dbReference type="InterPro" id="IPR043131">
    <property type="entry name" value="BCAT-like_N"/>
</dbReference>
<evidence type="ECO:0000256" key="1">
    <source>
        <dbReference type="SAM" id="MobiDB-lite"/>
    </source>
</evidence>
<feature type="region of interest" description="Disordered" evidence="1">
    <location>
        <begin position="35"/>
        <end position="60"/>
    </location>
</feature>
<evidence type="ECO:0000313" key="4">
    <source>
        <dbReference type="Proteomes" id="UP000287853"/>
    </source>
</evidence>
<evidence type="ECO:0000313" key="3">
    <source>
        <dbReference type="EMBL" id="RWX44415.1"/>
    </source>
</evidence>
<accession>A0A3S3QD74</accession>